<comment type="caution">
    <text evidence="1">The sequence shown here is derived from an EMBL/GenBank/DDBJ whole genome shotgun (WGS) entry which is preliminary data.</text>
</comment>
<gene>
    <name evidence="1" type="ORF">E6Q69_11215</name>
</gene>
<reference evidence="1 2" key="1">
    <citation type="submission" date="2018-09" db="EMBL/GenBank/DDBJ databases">
        <title>Metagenome Assembled Genomes from an Advanced Water Purification Facility.</title>
        <authorList>
            <person name="Stamps B.W."/>
            <person name="Spear J.R."/>
        </authorList>
    </citation>
    <scope>NUCLEOTIDE SEQUENCE [LARGE SCALE GENOMIC DNA]</scope>
    <source>
        <strain evidence="1">Bin_52_1</strain>
    </source>
</reference>
<name>A0A5C7W521_AQUAC</name>
<organism evidence="1 2">
    <name type="scientific">Aquipseudomonas alcaligenes</name>
    <name type="common">Pseudomonas alcaligenes</name>
    <dbReference type="NCBI Taxonomy" id="43263"/>
    <lineage>
        <taxon>Bacteria</taxon>
        <taxon>Pseudomonadati</taxon>
        <taxon>Pseudomonadota</taxon>
        <taxon>Gammaproteobacteria</taxon>
        <taxon>Pseudomonadales</taxon>
        <taxon>Pseudomonadaceae</taxon>
        <taxon>Aquipseudomonas</taxon>
    </lineage>
</organism>
<evidence type="ECO:0000313" key="1">
    <source>
        <dbReference type="EMBL" id="TXI31518.1"/>
    </source>
</evidence>
<dbReference type="AlphaFoldDB" id="A0A5C7W521"/>
<sequence>MATGVVFGKSNAERLTDEELKTLLTSLVESGFCSLTDFRATCDSLFISEISGKSRSDEEQGIADAYEEQDSTLSELSFESVDKVVQHLRSYPHAQVNIKQELYDWTTRGGEYGYPLVPAVGTLNRLFLESLIDAAMIGYKAIGWENAPFPDVWSFSVSYFGLDVSIERCPPDMRTGLQAISKFEVPNAFLSKALNPNYEILTMSVA</sequence>
<protein>
    <submittedName>
        <fullName evidence="1">Uncharacterized protein</fullName>
    </submittedName>
</protein>
<proteinExistence type="predicted"/>
<accession>A0A5C7W521</accession>
<dbReference type="EMBL" id="SSFO01000185">
    <property type="protein sequence ID" value="TXI31518.1"/>
    <property type="molecule type" value="Genomic_DNA"/>
</dbReference>
<dbReference type="RefSeq" id="WP_021699359.1">
    <property type="nucleotide sequence ID" value="NZ_UGUP01000002.1"/>
</dbReference>
<dbReference type="Proteomes" id="UP000321110">
    <property type="component" value="Unassembled WGS sequence"/>
</dbReference>
<evidence type="ECO:0000313" key="2">
    <source>
        <dbReference type="Proteomes" id="UP000321110"/>
    </source>
</evidence>